<accession>A0A3B6KIC8</accession>
<feature type="region of interest" description="Disordered" evidence="1">
    <location>
        <begin position="1"/>
        <end position="69"/>
    </location>
</feature>
<dbReference type="SUPFAM" id="SSF52047">
    <property type="entry name" value="RNI-like"/>
    <property type="match status" value="1"/>
</dbReference>
<dbReference type="InterPro" id="IPR032675">
    <property type="entry name" value="LRR_dom_sf"/>
</dbReference>
<dbReference type="Gramene" id="TraesNOR5A03G02714610.1">
    <property type="protein sequence ID" value="TraesNOR5A03G02714610.1"/>
    <property type="gene ID" value="TraesNOR5A03G02714610"/>
</dbReference>
<dbReference type="Gramene" id="TraesCLE_scaffold_065821_01G000100.1">
    <property type="protein sequence ID" value="TraesCLE_scaffold_065821_01G000100.1"/>
    <property type="gene ID" value="TraesCLE_scaffold_065821_01G000100"/>
</dbReference>
<dbReference type="OMA" id="GENACKQ"/>
<name>A0A3B6KIC8_WHEAT</name>
<dbReference type="OrthoDB" id="613853at2759"/>
<dbReference type="Gramene" id="TraesROB_scaffold_142851_01G000100.1">
    <property type="protein sequence ID" value="TraesROB_scaffold_142851_01G000100.1"/>
    <property type="gene ID" value="TraesROB_scaffold_142851_01G000100"/>
</dbReference>
<dbReference type="Gramene" id="TraesCS5A02G281400.1">
    <property type="protein sequence ID" value="TraesCS5A02G281400.1"/>
    <property type="gene ID" value="TraesCS5A02G281400"/>
</dbReference>
<protein>
    <recommendedName>
        <fullName evidence="2">At1g61320/AtMIF1 LRR domain-containing protein</fullName>
    </recommendedName>
</protein>
<dbReference type="Proteomes" id="UP000019116">
    <property type="component" value="Chromosome 5A"/>
</dbReference>
<dbReference type="PANTHER" id="PTHR34145">
    <property type="entry name" value="OS02G0105600 PROTEIN"/>
    <property type="match status" value="1"/>
</dbReference>
<reference evidence="3" key="1">
    <citation type="submission" date="2018-08" db="EMBL/GenBank/DDBJ databases">
        <authorList>
            <person name="Rossello M."/>
        </authorList>
    </citation>
    <scope>NUCLEOTIDE SEQUENCE [LARGE SCALE GENOMIC DNA]</scope>
    <source>
        <strain evidence="3">cv. Chinese Spring</strain>
    </source>
</reference>
<evidence type="ECO:0000313" key="4">
    <source>
        <dbReference type="Proteomes" id="UP000019116"/>
    </source>
</evidence>
<dbReference type="SUPFAM" id="SSF81383">
    <property type="entry name" value="F-box domain"/>
    <property type="match status" value="1"/>
</dbReference>
<dbReference type="AlphaFoldDB" id="A0A3B6KIC8"/>
<dbReference type="RefSeq" id="XP_044385239.1">
    <property type="nucleotide sequence ID" value="XM_044529304.1"/>
</dbReference>
<feature type="domain" description="At1g61320/AtMIF1 LRR" evidence="2">
    <location>
        <begin position="131"/>
        <end position="537"/>
    </location>
</feature>
<dbReference type="Gramene" id="TraesPARA_EIv1.0_1561950.1">
    <property type="protein sequence ID" value="TraesPARA_EIv1.0_1561950.1.CDS"/>
    <property type="gene ID" value="TraesPARA_EIv1.0_1561950"/>
</dbReference>
<dbReference type="InterPro" id="IPR055357">
    <property type="entry name" value="LRR_At1g61320_AtMIF1"/>
</dbReference>
<dbReference type="Gene3D" id="3.80.10.10">
    <property type="entry name" value="Ribonuclease Inhibitor"/>
    <property type="match status" value="1"/>
</dbReference>
<dbReference type="InterPro" id="IPR036047">
    <property type="entry name" value="F-box-like_dom_sf"/>
</dbReference>
<keyword evidence="4" id="KW-1185">Reference proteome</keyword>
<dbReference type="STRING" id="4565.A0A3B6KIC8"/>
<evidence type="ECO:0000313" key="3">
    <source>
        <dbReference type="EnsemblPlants" id="TraesCS5A02G281400.1"/>
    </source>
</evidence>
<dbReference type="EnsemblPlants" id="TraesCS5A02G281400.1">
    <property type="protein sequence ID" value="TraesCS5A02G281400.1"/>
    <property type="gene ID" value="TraesCS5A02G281400"/>
</dbReference>
<dbReference type="Pfam" id="PF23622">
    <property type="entry name" value="LRR_At1g61320_AtMIF1"/>
    <property type="match status" value="1"/>
</dbReference>
<sequence length="544" mass="60739">MSSIVGAGAGTASSDDCTAERLLDLRPRPHLSHPAMQMQDPPPPGETQDHVCKQNGSLCQQDDGSEDGQVIPDLPEDIRRHIHALLPLRDAARAACASHSFLRSWRCHPNLILSHKALGLDGDLISKVDNILKNHSGIGMKKLRLELYGNKVDSFYVDRWIHIAVTARVEELAIIMPHIPGEEEYNFPCSLLFNGGENSIRYLYIAMCAFRPTAGLGCWKKLTRLLLSNVWIADDELEGLLSNCTAIQHLELKNCSEIVCLKIPLLECLTFLRVSLCINLQFIQSDAPNLSTFCLFGGLVSILFGSDVKNIEVSCLKFGPPNIVRFARTELLSGAPDVERLVITSPNEMESTPMLSSKFLHLKYLHISLIANEAISPAYDYLSLVSFIEASPCLETFIFEVQQPDMKHDSVIGDSSPLRRLPQYRHNNLKSVTIIGFCSAKSLVELACHIIEKATSLERLTLDTSHGCRSPGRRSVDKPDRWYYTVSGSLTAAPPDRCLPMWGRGIEESHRARFAIRKHIEWKVPFGVVFEIIEPCSRCLMPNF</sequence>
<dbReference type="Gramene" id="TraesARI5A03G02734490.1">
    <property type="protein sequence ID" value="TraesARI5A03G02734490.1"/>
    <property type="gene ID" value="TraesARI5A03G02734490"/>
</dbReference>
<reference evidence="3" key="2">
    <citation type="submission" date="2018-10" db="UniProtKB">
        <authorList>
            <consortium name="EnsemblPlants"/>
        </authorList>
    </citation>
    <scope>IDENTIFICATION</scope>
</reference>
<gene>
    <name evidence="3" type="primary">LOC123107320</name>
</gene>
<dbReference type="PANTHER" id="PTHR34145:SF9">
    <property type="entry name" value="FBD DOMAIN-CONTAINING PROTEIN"/>
    <property type="match status" value="1"/>
</dbReference>
<feature type="compositionally biased region" description="Basic and acidic residues" evidence="1">
    <location>
        <begin position="18"/>
        <end position="27"/>
    </location>
</feature>
<evidence type="ECO:0000256" key="1">
    <source>
        <dbReference type="SAM" id="MobiDB-lite"/>
    </source>
</evidence>
<proteinExistence type="predicted"/>
<dbReference type="Gramene" id="TraesCS5A03G0690900.1">
    <property type="protein sequence ID" value="TraesCS5A03G0690900.1.CDS"/>
    <property type="gene ID" value="TraesCS5A03G0690900"/>
</dbReference>
<evidence type="ECO:0000259" key="2">
    <source>
        <dbReference type="Pfam" id="PF23622"/>
    </source>
</evidence>
<organism evidence="3">
    <name type="scientific">Triticum aestivum</name>
    <name type="common">Wheat</name>
    <dbReference type="NCBI Taxonomy" id="4565"/>
    <lineage>
        <taxon>Eukaryota</taxon>
        <taxon>Viridiplantae</taxon>
        <taxon>Streptophyta</taxon>
        <taxon>Embryophyta</taxon>
        <taxon>Tracheophyta</taxon>
        <taxon>Spermatophyta</taxon>
        <taxon>Magnoliopsida</taxon>
        <taxon>Liliopsida</taxon>
        <taxon>Poales</taxon>
        <taxon>Poaceae</taxon>
        <taxon>BOP clade</taxon>
        <taxon>Pooideae</taxon>
        <taxon>Triticodae</taxon>
        <taxon>Triticeae</taxon>
        <taxon>Triticinae</taxon>
        <taxon>Triticum</taxon>
    </lineage>
</organism>
<dbReference type="GeneID" id="123107320"/>
<dbReference type="Gramene" id="TraesWEE_scaffold_047078_01G000100.1">
    <property type="protein sequence ID" value="TraesWEE_scaffold_047078_01G000100.1"/>
    <property type="gene ID" value="TraesWEE_scaffold_047078_01G000100"/>
</dbReference>
<dbReference type="Gramene" id="TraesCAD_scaffold_107220_01G000100.1">
    <property type="protein sequence ID" value="TraesCAD_scaffold_107220_01G000100.1"/>
    <property type="gene ID" value="TraesCAD_scaffold_107220_01G000100"/>
</dbReference>
<dbReference type="InterPro" id="IPR053772">
    <property type="entry name" value="At1g61320/At1g61330-like"/>
</dbReference>